<dbReference type="GO" id="GO:0002009">
    <property type="term" value="P:morphogenesis of an epithelium"/>
    <property type="evidence" value="ECO:0007669"/>
    <property type="project" value="UniProtKB-ARBA"/>
</dbReference>
<dbReference type="InterPro" id="IPR051095">
    <property type="entry name" value="Dros_DevTransReg"/>
</dbReference>
<dbReference type="Pfam" id="PF05605">
    <property type="entry name" value="zf-Di19"/>
    <property type="match status" value="1"/>
</dbReference>
<evidence type="ECO:0008006" key="11">
    <source>
        <dbReference type="Google" id="ProtNLM"/>
    </source>
</evidence>
<feature type="domain" description="C2H2-type" evidence="8">
    <location>
        <begin position="523"/>
        <end position="551"/>
    </location>
</feature>
<dbReference type="GO" id="GO:0005634">
    <property type="term" value="C:nucleus"/>
    <property type="evidence" value="ECO:0007669"/>
    <property type="project" value="UniProtKB-SubCell"/>
</dbReference>
<dbReference type="PROSITE" id="PS00028">
    <property type="entry name" value="ZINC_FINGER_C2H2_1"/>
    <property type="match status" value="3"/>
</dbReference>
<dbReference type="FunFam" id="3.30.710.10:FF:000091">
    <property type="entry name" value="Lola, isoform F"/>
    <property type="match status" value="1"/>
</dbReference>
<feature type="compositionally biased region" description="Basic residues" evidence="6">
    <location>
        <begin position="199"/>
        <end position="208"/>
    </location>
</feature>
<gene>
    <name evidence="9" type="ORF">HW555_010076</name>
</gene>
<evidence type="ECO:0000256" key="3">
    <source>
        <dbReference type="ARBA" id="ARBA00023163"/>
    </source>
</evidence>
<dbReference type="Gene3D" id="3.30.160.60">
    <property type="entry name" value="Classic Zinc Finger"/>
    <property type="match status" value="3"/>
</dbReference>
<dbReference type="PANTHER" id="PTHR23110">
    <property type="entry name" value="BTB DOMAIN TRANSCRIPTION FACTOR"/>
    <property type="match status" value="1"/>
</dbReference>
<dbReference type="InterPro" id="IPR036236">
    <property type="entry name" value="Znf_C2H2_sf"/>
</dbReference>
<dbReference type="GO" id="GO:0008270">
    <property type="term" value="F:zinc ion binding"/>
    <property type="evidence" value="ECO:0007669"/>
    <property type="project" value="UniProtKB-KW"/>
</dbReference>
<feature type="compositionally biased region" description="Low complexity" evidence="6">
    <location>
        <begin position="757"/>
        <end position="772"/>
    </location>
</feature>
<feature type="non-terminal residue" evidence="9">
    <location>
        <position position="772"/>
    </location>
</feature>
<dbReference type="InterPro" id="IPR011333">
    <property type="entry name" value="SKP1/BTB/POZ_sf"/>
</dbReference>
<accession>A0A835GAN0</accession>
<dbReference type="InterPro" id="IPR013087">
    <property type="entry name" value="Znf_C2H2_type"/>
</dbReference>
<dbReference type="Proteomes" id="UP000648187">
    <property type="component" value="Unassembled WGS sequence"/>
</dbReference>
<dbReference type="CDD" id="cd18315">
    <property type="entry name" value="BTB_POZ_BAB-like"/>
    <property type="match status" value="1"/>
</dbReference>
<keyword evidence="10" id="KW-1185">Reference proteome</keyword>
<sequence length="772" mass="87037">PRLAEIISSKEEFTKIKMATQRFCLRWNNHQSNMLSVFDQLLHAETFTDVTLAVDGQLLKAHKMVLSACSPYFQALFVNHQEKHPIVILKDVPYSDMKSLLDFMYRGEVSVDQERLTAFLKVAESLRIKGLTEVNEEKCDIPALTNSLIQQQSNAHTPPPQLHRIHPYMHQKRPASGMPSGGAPPNLLMPLLGNALMQPKRKRGRPRKLSGSSSDALNTAASPPGEFAPEPASHGSSNRPGDQLIRGSPEMLEVKMSMDSFNAEDGATSGARKQGKPYSLTKVTTRSRQRHPLARTPNPDKPQKEEIQQNFSTNGPVLSIENGSIKQEPAAEVNDGYNEPIEYKYNPDRSRDNSNSQDGPIKDTEDKNRLGRNLKPKNSKKLLPQMSKIRARNLFNQLSGLSSLNPALNTFDKFPPDPVLMPALATQLFAAELEQNNLNLANNEVSDLAQTNWEHRIFPSPIRKANMGSVGNYHEETNESVRDYCIKEGENVFRCKICARVYTHISNFCRHYVTSHKKDVKVFPCPICFKEFTRKDNMIAHLKIIHKNQPNANEQMAKQDPDSENKDMKYARESPSHDGSGKVRINPGTQASTSNEYQNDSLNNNTLQTGGNQMQRPAVRRRIRRRANSASNDPAEQLTEMSVRGLNLFRYASVNEGVYQCTECAKENIQKTFKNKYSFQRHAFLYHEGHQRKVFPCPVCCKEFSRPDKMKNHMKTTHDCYVPKDCVYPPNAFFLIPGMEGQLPPGIKLEAVRSRSPHGSTPSHSSPDPAQV</sequence>
<feature type="region of interest" description="Disordered" evidence="6">
    <location>
        <begin position="199"/>
        <end position="245"/>
    </location>
</feature>
<feature type="compositionally biased region" description="Basic and acidic residues" evidence="6">
    <location>
        <begin position="360"/>
        <end position="369"/>
    </location>
</feature>
<dbReference type="EMBL" id="JACKWZ010000238">
    <property type="protein sequence ID" value="KAF9411030.1"/>
    <property type="molecule type" value="Genomic_DNA"/>
</dbReference>
<dbReference type="InterPro" id="IPR008598">
    <property type="entry name" value="Di19_Zn-bd"/>
</dbReference>
<feature type="compositionally biased region" description="Basic and acidic residues" evidence="6">
    <location>
        <begin position="341"/>
        <end position="352"/>
    </location>
</feature>
<evidence type="ECO:0000256" key="5">
    <source>
        <dbReference type="PROSITE-ProRule" id="PRU00042"/>
    </source>
</evidence>
<evidence type="ECO:0000313" key="10">
    <source>
        <dbReference type="Proteomes" id="UP000648187"/>
    </source>
</evidence>
<keyword evidence="5" id="KW-0862">Zinc</keyword>
<evidence type="ECO:0000256" key="6">
    <source>
        <dbReference type="SAM" id="MobiDB-lite"/>
    </source>
</evidence>
<feature type="region of interest" description="Disordered" evidence="6">
    <location>
        <begin position="171"/>
        <end position="190"/>
    </location>
</feature>
<feature type="domain" description="C2H2-type" evidence="8">
    <location>
        <begin position="695"/>
        <end position="723"/>
    </location>
</feature>
<feature type="domain" description="BTB" evidence="7">
    <location>
        <begin position="48"/>
        <end position="113"/>
    </location>
</feature>
<dbReference type="GO" id="GO:0006357">
    <property type="term" value="P:regulation of transcription by RNA polymerase II"/>
    <property type="evidence" value="ECO:0007669"/>
    <property type="project" value="TreeGrafter"/>
</dbReference>
<feature type="compositionally biased region" description="Basic and acidic residues" evidence="6">
    <location>
        <begin position="557"/>
        <end position="581"/>
    </location>
</feature>
<keyword evidence="4" id="KW-0539">Nucleus</keyword>
<name>A0A835GAN0_SPOEX</name>
<dbReference type="SMART" id="SM00355">
    <property type="entry name" value="ZnF_C2H2"/>
    <property type="match status" value="4"/>
</dbReference>
<dbReference type="SUPFAM" id="SSF57667">
    <property type="entry name" value="beta-beta-alpha zinc fingers"/>
    <property type="match status" value="3"/>
</dbReference>
<dbReference type="PROSITE" id="PS50097">
    <property type="entry name" value="BTB"/>
    <property type="match status" value="1"/>
</dbReference>
<dbReference type="Pfam" id="PF00651">
    <property type="entry name" value="BTB"/>
    <property type="match status" value="1"/>
</dbReference>
<feature type="compositionally biased region" description="Basic residues" evidence="6">
    <location>
        <begin position="370"/>
        <end position="380"/>
    </location>
</feature>
<dbReference type="PANTHER" id="PTHR23110:SF82">
    <property type="entry name" value="PROTEIN TRAMTRACK, ALPHA ISOFORM"/>
    <property type="match status" value="1"/>
</dbReference>
<feature type="region of interest" description="Disordered" evidence="6">
    <location>
        <begin position="546"/>
        <end position="619"/>
    </location>
</feature>
<evidence type="ECO:0000256" key="4">
    <source>
        <dbReference type="ARBA" id="ARBA00023242"/>
    </source>
</evidence>
<feature type="compositionally biased region" description="Polar residues" evidence="6">
    <location>
        <begin position="210"/>
        <end position="221"/>
    </location>
</feature>
<dbReference type="GO" id="GO:0045165">
    <property type="term" value="P:cell fate commitment"/>
    <property type="evidence" value="ECO:0007669"/>
    <property type="project" value="UniProtKB-ARBA"/>
</dbReference>
<dbReference type="SUPFAM" id="SSF54695">
    <property type="entry name" value="POZ domain"/>
    <property type="match status" value="1"/>
</dbReference>
<evidence type="ECO:0000313" key="9">
    <source>
        <dbReference type="EMBL" id="KAF9411030.1"/>
    </source>
</evidence>
<dbReference type="FunFam" id="3.30.160.60:FF:001861">
    <property type="entry name" value="Protein tramtrack, beta isoform"/>
    <property type="match status" value="1"/>
</dbReference>
<evidence type="ECO:0000256" key="2">
    <source>
        <dbReference type="ARBA" id="ARBA00023015"/>
    </source>
</evidence>
<feature type="region of interest" description="Disordered" evidence="6">
    <location>
        <begin position="262"/>
        <end position="306"/>
    </location>
</feature>
<keyword evidence="2" id="KW-0805">Transcription regulation</keyword>
<reference evidence="9" key="1">
    <citation type="submission" date="2020-08" db="EMBL/GenBank/DDBJ databases">
        <title>Spodoptera exigua strain:BAW_Kor-Di-RS1 Genome sequencing and assembly.</title>
        <authorList>
            <person name="Kim J."/>
            <person name="Nam H.Y."/>
            <person name="Kwon M."/>
            <person name="Choi J.H."/>
            <person name="Cho S.R."/>
            <person name="Kim G.-H."/>
        </authorList>
    </citation>
    <scope>NUCLEOTIDE SEQUENCE</scope>
    <source>
        <strain evidence="9">BAW_Kor-Di-RS1</strain>
        <tissue evidence="9">Whole-body</tissue>
    </source>
</reference>
<evidence type="ECO:0000259" key="8">
    <source>
        <dbReference type="PROSITE" id="PS50157"/>
    </source>
</evidence>
<keyword evidence="5" id="KW-0863">Zinc-finger</keyword>
<dbReference type="AlphaFoldDB" id="A0A835GAN0"/>
<dbReference type="GO" id="GO:0045466">
    <property type="term" value="P:R7 cell differentiation"/>
    <property type="evidence" value="ECO:0007669"/>
    <property type="project" value="UniProtKB-ARBA"/>
</dbReference>
<feature type="region of interest" description="Disordered" evidence="6">
    <location>
        <begin position="327"/>
        <end position="382"/>
    </location>
</feature>
<comment type="subcellular location">
    <subcellularLocation>
        <location evidence="1">Nucleus</location>
    </subcellularLocation>
</comment>
<keyword evidence="3" id="KW-0804">Transcription</keyword>
<dbReference type="GO" id="GO:0042051">
    <property type="term" value="P:compound eye photoreceptor development"/>
    <property type="evidence" value="ECO:0007669"/>
    <property type="project" value="UniProtKB-ARBA"/>
</dbReference>
<feature type="domain" description="C2H2-type" evidence="8">
    <location>
        <begin position="493"/>
        <end position="521"/>
    </location>
</feature>
<feature type="compositionally biased region" description="Polar residues" evidence="6">
    <location>
        <begin position="587"/>
        <end position="615"/>
    </location>
</feature>
<dbReference type="SMART" id="SM00225">
    <property type="entry name" value="BTB"/>
    <property type="match status" value="1"/>
</dbReference>
<protein>
    <recommendedName>
        <fullName evidence="11">Tramtrack</fullName>
    </recommendedName>
</protein>
<dbReference type="GO" id="GO:0061061">
    <property type="term" value="P:muscle structure development"/>
    <property type="evidence" value="ECO:0007669"/>
    <property type="project" value="UniProtKB-ARBA"/>
</dbReference>
<comment type="caution">
    <text evidence="9">The sequence shown here is derived from an EMBL/GenBank/DDBJ whole genome shotgun (WGS) entry which is preliminary data.</text>
</comment>
<keyword evidence="5" id="KW-0479">Metal-binding</keyword>
<dbReference type="InterPro" id="IPR000210">
    <property type="entry name" value="BTB/POZ_dom"/>
</dbReference>
<proteinExistence type="predicted"/>
<feature type="compositionally biased region" description="Low complexity" evidence="6">
    <location>
        <begin position="174"/>
        <end position="185"/>
    </location>
</feature>
<dbReference type="GO" id="GO:0048477">
    <property type="term" value="P:oogenesis"/>
    <property type="evidence" value="ECO:0007669"/>
    <property type="project" value="UniProtKB-ARBA"/>
</dbReference>
<dbReference type="Pfam" id="PF13894">
    <property type="entry name" value="zf-C2H2_4"/>
    <property type="match status" value="1"/>
</dbReference>
<feature type="region of interest" description="Disordered" evidence="6">
    <location>
        <begin position="752"/>
        <end position="772"/>
    </location>
</feature>
<dbReference type="PROSITE" id="PS50157">
    <property type="entry name" value="ZINC_FINGER_C2H2_2"/>
    <property type="match status" value="3"/>
</dbReference>
<organism evidence="9 10">
    <name type="scientific">Spodoptera exigua</name>
    <name type="common">Beet armyworm</name>
    <name type="synonym">Noctua fulgens</name>
    <dbReference type="NCBI Taxonomy" id="7107"/>
    <lineage>
        <taxon>Eukaryota</taxon>
        <taxon>Metazoa</taxon>
        <taxon>Ecdysozoa</taxon>
        <taxon>Arthropoda</taxon>
        <taxon>Hexapoda</taxon>
        <taxon>Insecta</taxon>
        <taxon>Pterygota</taxon>
        <taxon>Neoptera</taxon>
        <taxon>Endopterygota</taxon>
        <taxon>Lepidoptera</taxon>
        <taxon>Glossata</taxon>
        <taxon>Ditrysia</taxon>
        <taxon>Noctuoidea</taxon>
        <taxon>Noctuidae</taxon>
        <taxon>Amphipyrinae</taxon>
        <taxon>Spodoptera</taxon>
    </lineage>
</organism>
<dbReference type="Gene3D" id="3.30.710.10">
    <property type="entry name" value="Potassium Channel Kv1.1, Chain A"/>
    <property type="match status" value="1"/>
</dbReference>
<evidence type="ECO:0000256" key="1">
    <source>
        <dbReference type="ARBA" id="ARBA00004123"/>
    </source>
</evidence>
<evidence type="ECO:0000259" key="7">
    <source>
        <dbReference type="PROSITE" id="PS50097"/>
    </source>
</evidence>